<dbReference type="RefSeq" id="WP_171079273.1">
    <property type="nucleotide sequence ID" value="NZ_BNBU01000003.1"/>
</dbReference>
<evidence type="ECO:0000313" key="4">
    <source>
        <dbReference type="Proteomes" id="UP000587462"/>
    </source>
</evidence>
<proteinExistence type="inferred from homology"/>
<sequence>MVTLLAVPVGDARKAHGRRTAGVRKGDHDVHRFLAARPPADRSARRLLCFHHAGAGAMAFAGWRQRVGPGVAVLPVRLPGRESLLREPPLTDTGRLVETLAEDLEPLFQEPYAFYGHSLGALVAHRLALHLTGSGRRGPDVVLVGACSAPQLPSRLLDATAPGLSDERLACLLGDDDSLPVALLERPAWRSATLAALRADLQLARSLRSAPPAPLPCPLWAFAGRDDPMVTVAEVRAWELCTTSRFRLRTVPGTHFFVRGHELPRAVGEVLRAELPVSAPHVD</sequence>
<dbReference type="AlphaFoldDB" id="A0A7Y7E6K3"/>
<dbReference type="Gene3D" id="3.40.50.1820">
    <property type="entry name" value="alpha/beta hydrolase"/>
    <property type="match status" value="1"/>
</dbReference>
<dbReference type="InterPro" id="IPR012223">
    <property type="entry name" value="TEII"/>
</dbReference>
<evidence type="ECO:0000256" key="1">
    <source>
        <dbReference type="ARBA" id="ARBA00007169"/>
    </source>
</evidence>
<dbReference type="PANTHER" id="PTHR11487">
    <property type="entry name" value="THIOESTERASE"/>
    <property type="match status" value="1"/>
</dbReference>
<dbReference type="Pfam" id="PF00975">
    <property type="entry name" value="Thioesterase"/>
    <property type="match status" value="1"/>
</dbReference>
<dbReference type="Proteomes" id="UP000587462">
    <property type="component" value="Unassembled WGS sequence"/>
</dbReference>
<comment type="caution">
    <text evidence="3">The sequence shown here is derived from an EMBL/GenBank/DDBJ whole genome shotgun (WGS) entry which is preliminary data.</text>
</comment>
<dbReference type="InterPro" id="IPR029058">
    <property type="entry name" value="AB_hydrolase_fold"/>
</dbReference>
<reference evidence="3 4" key="1">
    <citation type="submission" date="2020-04" db="EMBL/GenBank/DDBJ databases">
        <title>Draft Genome Sequence of Streptomyces morookaense DSM 40503, an 8-azaguanine-producing strain.</title>
        <authorList>
            <person name="Qi J."/>
            <person name="Gao J.-M."/>
        </authorList>
    </citation>
    <scope>NUCLEOTIDE SEQUENCE [LARGE SCALE GENOMIC DNA]</scope>
    <source>
        <strain evidence="3 4">DSM 40503</strain>
    </source>
</reference>
<organism evidence="3 4">
    <name type="scientific">Streptomyces morookaense</name>
    <name type="common">Streptoverticillium morookaense</name>
    <dbReference type="NCBI Taxonomy" id="1970"/>
    <lineage>
        <taxon>Bacteria</taxon>
        <taxon>Bacillati</taxon>
        <taxon>Actinomycetota</taxon>
        <taxon>Actinomycetes</taxon>
        <taxon>Kitasatosporales</taxon>
        <taxon>Streptomycetaceae</taxon>
        <taxon>Streptomyces</taxon>
    </lineage>
</organism>
<dbReference type="InterPro" id="IPR001031">
    <property type="entry name" value="Thioesterase"/>
</dbReference>
<dbReference type="GO" id="GO:0008610">
    <property type="term" value="P:lipid biosynthetic process"/>
    <property type="evidence" value="ECO:0007669"/>
    <property type="project" value="TreeGrafter"/>
</dbReference>
<dbReference type="PANTHER" id="PTHR11487:SF0">
    <property type="entry name" value="S-ACYL FATTY ACID SYNTHASE THIOESTERASE, MEDIUM CHAIN"/>
    <property type="match status" value="1"/>
</dbReference>
<evidence type="ECO:0000259" key="2">
    <source>
        <dbReference type="Pfam" id="PF00975"/>
    </source>
</evidence>
<keyword evidence="4" id="KW-1185">Reference proteome</keyword>
<name>A0A7Y7E6K3_STRMO</name>
<gene>
    <name evidence="3" type="ORF">HG542_07420</name>
</gene>
<accession>A0A7Y7E6K3</accession>
<protein>
    <submittedName>
        <fullName evidence="3">Thioesterase</fullName>
    </submittedName>
</protein>
<feature type="domain" description="Thioesterase" evidence="2">
    <location>
        <begin position="46"/>
        <end position="260"/>
    </location>
</feature>
<evidence type="ECO:0000313" key="3">
    <source>
        <dbReference type="EMBL" id="NVK77491.1"/>
    </source>
</evidence>
<comment type="similarity">
    <text evidence="1">Belongs to the thioesterase family.</text>
</comment>
<dbReference type="SUPFAM" id="SSF53474">
    <property type="entry name" value="alpha/beta-Hydrolases"/>
    <property type="match status" value="1"/>
</dbReference>
<dbReference type="EMBL" id="JABBXF010000012">
    <property type="protein sequence ID" value="NVK77491.1"/>
    <property type="molecule type" value="Genomic_DNA"/>
</dbReference>